<keyword evidence="4" id="KW-1185">Reference proteome</keyword>
<proteinExistence type="predicted"/>
<accession>A0A559LY08</accession>
<evidence type="ECO:0000256" key="1">
    <source>
        <dbReference type="SAM" id="MobiDB-lite"/>
    </source>
</evidence>
<dbReference type="EMBL" id="QGML01008516">
    <property type="protein sequence ID" value="TVY85590.1"/>
    <property type="molecule type" value="Genomic_DNA"/>
</dbReference>
<dbReference type="PANTHER" id="PTHR43218">
    <property type="entry name" value="PHOSPHORIBOSYLTRANSFERASE-RELATED"/>
    <property type="match status" value="1"/>
</dbReference>
<organism evidence="3 4">
    <name type="scientific">Lachnellula willkommii</name>
    <dbReference type="NCBI Taxonomy" id="215461"/>
    <lineage>
        <taxon>Eukaryota</taxon>
        <taxon>Fungi</taxon>
        <taxon>Dikarya</taxon>
        <taxon>Ascomycota</taxon>
        <taxon>Pezizomycotina</taxon>
        <taxon>Leotiomycetes</taxon>
        <taxon>Helotiales</taxon>
        <taxon>Lachnaceae</taxon>
        <taxon>Lachnellula</taxon>
    </lineage>
</organism>
<comment type="caution">
    <text evidence="3">The sequence shown here is derived from an EMBL/GenBank/DDBJ whole genome shotgun (WGS) entry which is preliminary data.</text>
</comment>
<dbReference type="Proteomes" id="UP000315522">
    <property type="component" value="Unassembled WGS sequence"/>
</dbReference>
<name>A0A559LY08_9HELO</name>
<feature type="compositionally biased region" description="Basic and acidic residues" evidence="1">
    <location>
        <begin position="109"/>
        <end position="119"/>
    </location>
</feature>
<dbReference type="InterPro" id="IPR029057">
    <property type="entry name" value="PRTase-like"/>
</dbReference>
<dbReference type="PANTHER" id="PTHR43218:SF1">
    <property type="entry name" value="PHOSPHORIBOSYLTRANSFERASE"/>
    <property type="match status" value="1"/>
</dbReference>
<dbReference type="InterPro" id="IPR000836">
    <property type="entry name" value="PRTase_dom"/>
</dbReference>
<evidence type="ECO:0000313" key="3">
    <source>
        <dbReference type="EMBL" id="TVY85590.1"/>
    </source>
</evidence>
<sequence>AVIGLPTLGLGVAGTVARGLGLDRYIPLGYSRKFWYDDTLSTLISSITSPDGEKRVFLDPNLLPLIKGRKVVIVDDAVSSELLTFGLWITEYFNVNVLTNQPNRQNPKRHLELPHEPRNRMPGRRSRRADETRWEVEGCAGAGEGEVGGGGFESPVLRAVEGGGI</sequence>
<reference evidence="3 4" key="1">
    <citation type="submission" date="2018-05" db="EMBL/GenBank/DDBJ databases">
        <title>Genome sequencing and assembly of the regulated plant pathogen Lachnellula willkommii and related sister species for the development of diagnostic species identification markers.</title>
        <authorList>
            <person name="Giroux E."/>
            <person name="Bilodeau G."/>
        </authorList>
    </citation>
    <scope>NUCLEOTIDE SEQUENCE [LARGE SCALE GENOMIC DNA]</scope>
    <source>
        <strain evidence="3 4">CBS 172.35</strain>
    </source>
</reference>
<dbReference type="CDD" id="cd06223">
    <property type="entry name" value="PRTases_typeI"/>
    <property type="match status" value="1"/>
</dbReference>
<evidence type="ECO:0000259" key="2">
    <source>
        <dbReference type="Pfam" id="PF00156"/>
    </source>
</evidence>
<protein>
    <recommendedName>
        <fullName evidence="2">Phosphoribosyltransferase domain-containing protein</fullName>
    </recommendedName>
</protein>
<dbReference type="SUPFAM" id="SSF53271">
    <property type="entry name" value="PRTase-like"/>
    <property type="match status" value="1"/>
</dbReference>
<dbReference type="Pfam" id="PF00156">
    <property type="entry name" value="Pribosyltran"/>
    <property type="match status" value="1"/>
</dbReference>
<dbReference type="AlphaFoldDB" id="A0A559LY08"/>
<gene>
    <name evidence="3" type="ORF">LAWI1_G008253</name>
</gene>
<feature type="region of interest" description="Disordered" evidence="1">
    <location>
        <begin position="103"/>
        <end position="134"/>
    </location>
</feature>
<feature type="non-terminal residue" evidence="3">
    <location>
        <position position="1"/>
    </location>
</feature>
<feature type="domain" description="Phosphoribosyltransferase" evidence="2">
    <location>
        <begin position="1"/>
        <end position="80"/>
    </location>
</feature>
<dbReference type="Gene3D" id="3.40.50.2020">
    <property type="match status" value="1"/>
</dbReference>
<evidence type="ECO:0000313" key="4">
    <source>
        <dbReference type="Proteomes" id="UP000315522"/>
    </source>
</evidence>